<evidence type="ECO:0000256" key="4">
    <source>
        <dbReference type="SAM" id="SignalP"/>
    </source>
</evidence>
<feature type="region of interest" description="Disordered" evidence="3">
    <location>
        <begin position="32"/>
        <end position="53"/>
    </location>
</feature>
<gene>
    <name evidence="5" type="ORF">ACFFQ6_25480</name>
</gene>
<keyword evidence="6" id="KW-1185">Reference proteome</keyword>
<keyword evidence="1" id="KW-1003">Cell membrane</keyword>
<dbReference type="PROSITE" id="PS51257">
    <property type="entry name" value="PROKAR_LIPOPROTEIN"/>
    <property type="match status" value="1"/>
</dbReference>
<dbReference type="Pfam" id="PF05481">
    <property type="entry name" value="Myco_19_kDa"/>
    <property type="match status" value="1"/>
</dbReference>
<evidence type="ECO:0000256" key="1">
    <source>
        <dbReference type="ARBA" id="ARBA00022475"/>
    </source>
</evidence>
<name>A0ABV5XKR5_9NOCA</name>
<reference evidence="5 6" key="1">
    <citation type="submission" date="2024-09" db="EMBL/GenBank/DDBJ databases">
        <authorList>
            <person name="Sun Q."/>
            <person name="Mori K."/>
        </authorList>
    </citation>
    <scope>NUCLEOTIDE SEQUENCE [LARGE SCALE GENOMIC DNA]</scope>
    <source>
        <strain evidence="5 6">JCM 11411</strain>
    </source>
</reference>
<evidence type="ECO:0000256" key="2">
    <source>
        <dbReference type="ARBA" id="ARBA00023136"/>
    </source>
</evidence>
<feature type="chain" id="PRO_5046987811" evidence="4">
    <location>
        <begin position="19"/>
        <end position="175"/>
    </location>
</feature>
<keyword evidence="5" id="KW-0449">Lipoprotein</keyword>
<dbReference type="EMBL" id="JBHMAS010000064">
    <property type="protein sequence ID" value="MFB9783059.1"/>
    <property type="molecule type" value="Genomic_DNA"/>
</dbReference>
<sequence>MTKLVRTTMTRRSSTAVAATIAAVAFFTAACGSDSDKTDPEKTATGASSATSSVSVGGKALDAKFETKCAKDGGTTVMTLLDAENATYGVLTVSAIIDESGTVQTAGIAGSEGGSNGLPYTAGFAPGLPGGSASAKQDGNTFVVTGEGIGARDGSNPTETSSFEITFACESVIGG</sequence>
<comment type="caution">
    <text evidence="5">The sequence shown here is derived from an EMBL/GenBank/DDBJ whole genome shotgun (WGS) entry which is preliminary data.</text>
</comment>
<organism evidence="5 6">
    <name type="scientific">Rhodococcus baikonurensis</name>
    <dbReference type="NCBI Taxonomy" id="172041"/>
    <lineage>
        <taxon>Bacteria</taxon>
        <taxon>Bacillati</taxon>
        <taxon>Actinomycetota</taxon>
        <taxon>Actinomycetes</taxon>
        <taxon>Mycobacteriales</taxon>
        <taxon>Nocardiaceae</taxon>
        <taxon>Rhodococcus</taxon>
        <taxon>Rhodococcus erythropolis group</taxon>
    </lineage>
</organism>
<dbReference type="Proteomes" id="UP001589587">
    <property type="component" value="Unassembled WGS sequence"/>
</dbReference>
<evidence type="ECO:0000313" key="6">
    <source>
        <dbReference type="Proteomes" id="UP001589587"/>
    </source>
</evidence>
<feature type="signal peptide" evidence="4">
    <location>
        <begin position="1"/>
        <end position="18"/>
    </location>
</feature>
<dbReference type="InterPro" id="IPR008691">
    <property type="entry name" value="LpqH"/>
</dbReference>
<evidence type="ECO:0000313" key="5">
    <source>
        <dbReference type="EMBL" id="MFB9783059.1"/>
    </source>
</evidence>
<accession>A0ABV5XKR5</accession>
<keyword evidence="2" id="KW-0472">Membrane</keyword>
<evidence type="ECO:0000256" key="3">
    <source>
        <dbReference type="SAM" id="MobiDB-lite"/>
    </source>
</evidence>
<dbReference type="RefSeq" id="WP_235170893.1">
    <property type="nucleotide sequence ID" value="NZ_JBHMAS010000064.1"/>
</dbReference>
<proteinExistence type="predicted"/>
<protein>
    <submittedName>
        <fullName evidence="5">Lipoprotein LpqH</fullName>
    </submittedName>
</protein>
<keyword evidence="4" id="KW-0732">Signal</keyword>
<feature type="compositionally biased region" description="Low complexity" evidence="3">
    <location>
        <begin position="43"/>
        <end position="53"/>
    </location>
</feature>